<dbReference type="EMBL" id="MU155134">
    <property type="protein sequence ID" value="KAF9485710.1"/>
    <property type="molecule type" value="Genomic_DNA"/>
</dbReference>
<organism evidence="1 2">
    <name type="scientific">Pholiota conissans</name>
    <dbReference type="NCBI Taxonomy" id="109636"/>
    <lineage>
        <taxon>Eukaryota</taxon>
        <taxon>Fungi</taxon>
        <taxon>Dikarya</taxon>
        <taxon>Basidiomycota</taxon>
        <taxon>Agaricomycotina</taxon>
        <taxon>Agaricomycetes</taxon>
        <taxon>Agaricomycetidae</taxon>
        <taxon>Agaricales</taxon>
        <taxon>Agaricineae</taxon>
        <taxon>Strophariaceae</taxon>
        <taxon>Pholiota</taxon>
    </lineage>
</organism>
<dbReference type="PANTHER" id="PTHR38048">
    <property type="entry name" value="EXPRESSED PROTEIN"/>
    <property type="match status" value="1"/>
</dbReference>
<keyword evidence="2" id="KW-1185">Reference proteome</keyword>
<evidence type="ECO:0008006" key="3">
    <source>
        <dbReference type="Google" id="ProtNLM"/>
    </source>
</evidence>
<comment type="caution">
    <text evidence="1">The sequence shown here is derived from an EMBL/GenBank/DDBJ whole genome shotgun (WGS) entry which is preliminary data.</text>
</comment>
<protein>
    <recommendedName>
        <fullName evidence="3">Hemerythrin-like domain-containing protein</fullName>
    </recommendedName>
</protein>
<name>A0A9P6D7D1_9AGAR</name>
<proteinExistence type="predicted"/>
<accession>A0A9P6D7D1</accession>
<reference evidence="1" key="1">
    <citation type="submission" date="2020-11" db="EMBL/GenBank/DDBJ databases">
        <authorList>
            <consortium name="DOE Joint Genome Institute"/>
            <person name="Ahrendt S."/>
            <person name="Riley R."/>
            <person name="Andreopoulos W."/>
            <person name="Labutti K."/>
            <person name="Pangilinan J."/>
            <person name="Ruiz-Duenas F.J."/>
            <person name="Barrasa J.M."/>
            <person name="Sanchez-Garcia M."/>
            <person name="Camarero S."/>
            <person name="Miyauchi S."/>
            <person name="Serrano A."/>
            <person name="Linde D."/>
            <person name="Babiker R."/>
            <person name="Drula E."/>
            <person name="Ayuso-Fernandez I."/>
            <person name="Pacheco R."/>
            <person name="Padilla G."/>
            <person name="Ferreira P."/>
            <person name="Barriuso J."/>
            <person name="Kellner H."/>
            <person name="Castanera R."/>
            <person name="Alfaro M."/>
            <person name="Ramirez L."/>
            <person name="Pisabarro A.G."/>
            <person name="Kuo A."/>
            <person name="Tritt A."/>
            <person name="Lipzen A."/>
            <person name="He G."/>
            <person name="Yan M."/>
            <person name="Ng V."/>
            <person name="Cullen D."/>
            <person name="Martin F."/>
            <person name="Rosso M.-N."/>
            <person name="Henrissat B."/>
            <person name="Hibbett D."/>
            <person name="Martinez A.T."/>
            <person name="Grigoriev I.V."/>
        </authorList>
    </citation>
    <scope>NUCLEOTIDE SEQUENCE</scope>
    <source>
        <strain evidence="1">CIRM-BRFM 674</strain>
    </source>
</reference>
<evidence type="ECO:0000313" key="2">
    <source>
        <dbReference type="Proteomes" id="UP000807469"/>
    </source>
</evidence>
<dbReference type="Gene3D" id="1.20.120.520">
    <property type="entry name" value="nmb1532 protein domain like"/>
    <property type="match status" value="1"/>
</dbReference>
<evidence type="ECO:0000313" key="1">
    <source>
        <dbReference type="EMBL" id="KAF9485710.1"/>
    </source>
</evidence>
<dbReference type="PANTHER" id="PTHR38048:SF2">
    <property type="entry name" value="HEMERYTHRIN-LIKE DOMAIN-CONTAINING PROTEIN"/>
    <property type="match status" value="1"/>
</dbReference>
<dbReference type="Proteomes" id="UP000807469">
    <property type="component" value="Unassembled WGS sequence"/>
</dbReference>
<dbReference type="OrthoDB" id="58416at2759"/>
<dbReference type="InterPro" id="IPR053206">
    <property type="entry name" value="Dimeric_xanthone_biosynth"/>
</dbReference>
<dbReference type="AlphaFoldDB" id="A0A9P6D7D1"/>
<gene>
    <name evidence="1" type="ORF">BDN70DRAFT_974564</name>
</gene>
<sequence length="252" mass="28590">MLTAAPIQIAADHEGPYPCIPITCNFDLDFGDHNNIALWFADDLALTHNVIIRGLNSIWLKAPLVSPEDEADFVGYCLVCVDLIRAHHKAQETIIFPLLQERIDMRTNVVEHLSFEAALHDFEVYLKQLQAKKAIFDNFKILELRKAFGSVLVQHFHAEIPLLFDKFGGLEDHYTKIRESQTLFPFIMTHHNREDASTWSLQITQFTSGYPVNFLITYIATTGNSHLTMPLGVSKHILRESTVIINAFASIS</sequence>